<evidence type="ECO:0000313" key="8">
    <source>
        <dbReference type="EMBL" id="PKA60487.1"/>
    </source>
</evidence>
<feature type="compositionally biased region" description="Basic and acidic residues" evidence="6">
    <location>
        <begin position="126"/>
        <end position="144"/>
    </location>
</feature>
<evidence type="ECO:0000313" key="9">
    <source>
        <dbReference type="Proteomes" id="UP000236161"/>
    </source>
</evidence>
<evidence type="ECO:0000256" key="6">
    <source>
        <dbReference type="SAM" id="MobiDB-lite"/>
    </source>
</evidence>
<protein>
    <recommendedName>
        <fullName evidence="7">FLZ-type domain-containing protein</fullName>
    </recommendedName>
</protein>
<dbReference type="Pfam" id="PF04570">
    <property type="entry name" value="zf-FLZ"/>
    <property type="match status" value="1"/>
</dbReference>
<feature type="zinc finger region" description="FLZ-type" evidence="5">
    <location>
        <begin position="88"/>
        <end position="132"/>
    </location>
</feature>
<dbReference type="PANTHER" id="PTHR33059:SF4">
    <property type="entry name" value="FCS-LIKE ZINC FINGER 5"/>
    <property type="match status" value="1"/>
</dbReference>
<keyword evidence="4" id="KW-0479">Metal-binding</keyword>
<accession>A0A2I0AY57</accession>
<feature type="domain" description="FLZ-type" evidence="7">
    <location>
        <begin position="88"/>
        <end position="132"/>
    </location>
</feature>
<reference evidence="8 9" key="1">
    <citation type="journal article" date="2017" name="Nature">
        <title>The Apostasia genome and the evolution of orchids.</title>
        <authorList>
            <person name="Zhang G.Q."/>
            <person name="Liu K.W."/>
            <person name="Li Z."/>
            <person name="Lohaus R."/>
            <person name="Hsiao Y.Y."/>
            <person name="Niu S.C."/>
            <person name="Wang J.Y."/>
            <person name="Lin Y.C."/>
            <person name="Xu Q."/>
            <person name="Chen L.J."/>
            <person name="Yoshida K."/>
            <person name="Fujiwara S."/>
            <person name="Wang Z.W."/>
            <person name="Zhang Y.Q."/>
            <person name="Mitsuda N."/>
            <person name="Wang M."/>
            <person name="Liu G.H."/>
            <person name="Pecoraro L."/>
            <person name="Huang H.X."/>
            <person name="Xiao X.J."/>
            <person name="Lin M."/>
            <person name="Wu X.Y."/>
            <person name="Wu W.L."/>
            <person name="Chen Y.Y."/>
            <person name="Chang S.B."/>
            <person name="Sakamoto S."/>
            <person name="Ohme-Takagi M."/>
            <person name="Yagi M."/>
            <person name="Zeng S.J."/>
            <person name="Shen C.Y."/>
            <person name="Yeh C.M."/>
            <person name="Luo Y.B."/>
            <person name="Tsai W.C."/>
            <person name="Van de Peer Y."/>
            <person name="Liu Z.J."/>
        </authorList>
    </citation>
    <scope>NUCLEOTIDE SEQUENCE [LARGE SCALE GENOMIC DNA]</scope>
    <source>
        <strain evidence="9">cv. Shenzhen</strain>
        <tissue evidence="8">Stem</tissue>
    </source>
</reference>
<proteinExistence type="inferred from homology"/>
<evidence type="ECO:0000256" key="2">
    <source>
        <dbReference type="ARBA" id="ARBA00009374"/>
    </source>
</evidence>
<evidence type="ECO:0000256" key="3">
    <source>
        <dbReference type="ARBA" id="ARBA00022490"/>
    </source>
</evidence>
<dbReference type="STRING" id="1088818.A0A2I0AY57"/>
<keyword evidence="9" id="KW-1185">Reference proteome</keyword>
<dbReference type="Proteomes" id="UP000236161">
    <property type="component" value="Unassembled WGS sequence"/>
</dbReference>
<dbReference type="InterPro" id="IPR007650">
    <property type="entry name" value="Zf-FLZ_dom"/>
</dbReference>
<comment type="similarity">
    <text evidence="2">Belongs to the FLZ family.</text>
</comment>
<dbReference type="PROSITE" id="PS51795">
    <property type="entry name" value="ZF_FLZ"/>
    <property type="match status" value="1"/>
</dbReference>
<keyword evidence="3" id="KW-0963">Cytoplasm</keyword>
<dbReference type="OrthoDB" id="1925036at2759"/>
<sequence length="155" mass="16983">MMQPGKRPRPSMRRTASTAGFVLAEDHQVVANSPPRPPHLEIPAAIAFIKHQYPVDHDSLPEWGLNIRNTTLTASSADFSPTAMTTAPFLRACGLCKRRLASGRDIFMYRGEIAFCSSECRERRMNQDERKEKCSSLSSKKDSDASGTGGTVAAA</sequence>
<organism evidence="8 9">
    <name type="scientific">Apostasia shenzhenica</name>
    <dbReference type="NCBI Taxonomy" id="1088818"/>
    <lineage>
        <taxon>Eukaryota</taxon>
        <taxon>Viridiplantae</taxon>
        <taxon>Streptophyta</taxon>
        <taxon>Embryophyta</taxon>
        <taxon>Tracheophyta</taxon>
        <taxon>Spermatophyta</taxon>
        <taxon>Magnoliopsida</taxon>
        <taxon>Liliopsida</taxon>
        <taxon>Asparagales</taxon>
        <taxon>Orchidaceae</taxon>
        <taxon>Apostasioideae</taxon>
        <taxon>Apostasia</taxon>
    </lineage>
</organism>
<name>A0A2I0AY57_9ASPA</name>
<evidence type="ECO:0000259" key="7">
    <source>
        <dbReference type="PROSITE" id="PS51795"/>
    </source>
</evidence>
<comment type="subcellular location">
    <subcellularLocation>
        <location evidence="1">Cytoplasm</location>
    </subcellularLocation>
</comment>
<evidence type="ECO:0000256" key="5">
    <source>
        <dbReference type="PROSITE-ProRule" id="PRU01131"/>
    </source>
</evidence>
<dbReference type="GO" id="GO:0046872">
    <property type="term" value="F:metal ion binding"/>
    <property type="evidence" value="ECO:0007669"/>
    <property type="project" value="UniProtKB-KW"/>
</dbReference>
<evidence type="ECO:0000256" key="1">
    <source>
        <dbReference type="ARBA" id="ARBA00004496"/>
    </source>
</evidence>
<feature type="region of interest" description="Disordered" evidence="6">
    <location>
        <begin position="126"/>
        <end position="155"/>
    </location>
</feature>
<gene>
    <name evidence="8" type="ORF">AXF42_Ash017893</name>
</gene>
<dbReference type="EMBL" id="KZ451937">
    <property type="protein sequence ID" value="PKA60487.1"/>
    <property type="molecule type" value="Genomic_DNA"/>
</dbReference>
<dbReference type="PANTHER" id="PTHR33059">
    <property type="entry name" value="FCS-LIKE ZINC FINGER 5"/>
    <property type="match status" value="1"/>
</dbReference>
<dbReference type="GO" id="GO:0005737">
    <property type="term" value="C:cytoplasm"/>
    <property type="evidence" value="ECO:0007669"/>
    <property type="project" value="UniProtKB-SubCell"/>
</dbReference>
<dbReference type="AlphaFoldDB" id="A0A2I0AY57"/>
<evidence type="ECO:0000256" key="4">
    <source>
        <dbReference type="ARBA" id="ARBA00022723"/>
    </source>
</evidence>